<feature type="transmembrane region" description="Helical" evidence="4">
    <location>
        <begin position="132"/>
        <end position="150"/>
    </location>
</feature>
<dbReference type="InterPro" id="IPR050482">
    <property type="entry name" value="Sensor_HK_TwoCompSys"/>
</dbReference>
<keyword evidence="2 6" id="KW-0418">Kinase</keyword>
<evidence type="ECO:0000256" key="2">
    <source>
        <dbReference type="ARBA" id="ARBA00022777"/>
    </source>
</evidence>
<evidence type="ECO:0000313" key="7">
    <source>
        <dbReference type="Proteomes" id="UP000517916"/>
    </source>
</evidence>
<feature type="transmembrane region" description="Helical" evidence="4">
    <location>
        <begin position="104"/>
        <end position="125"/>
    </location>
</feature>
<dbReference type="Pfam" id="PF07730">
    <property type="entry name" value="HisKA_3"/>
    <property type="match status" value="1"/>
</dbReference>
<evidence type="ECO:0000313" key="6">
    <source>
        <dbReference type="EMBL" id="MBA8927551.1"/>
    </source>
</evidence>
<feature type="transmembrane region" description="Helical" evidence="4">
    <location>
        <begin position="38"/>
        <end position="62"/>
    </location>
</feature>
<reference evidence="6 7" key="1">
    <citation type="submission" date="2020-08" db="EMBL/GenBank/DDBJ databases">
        <title>Genomic Encyclopedia of Archaeal and Bacterial Type Strains, Phase II (KMG-II): from individual species to whole genera.</title>
        <authorList>
            <person name="Goeker M."/>
        </authorList>
    </citation>
    <scope>NUCLEOTIDE SEQUENCE [LARGE SCALE GENOMIC DNA]</scope>
    <source>
        <strain evidence="6 7">DSM 43850</strain>
    </source>
</reference>
<evidence type="ECO:0000256" key="3">
    <source>
        <dbReference type="ARBA" id="ARBA00023012"/>
    </source>
</evidence>
<evidence type="ECO:0000256" key="4">
    <source>
        <dbReference type="SAM" id="Phobius"/>
    </source>
</evidence>
<dbReference type="Proteomes" id="UP000517916">
    <property type="component" value="Unassembled WGS sequence"/>
</dbReference>
<feature type="domain" description="Signal transduction histidine kinase subgroup 3 dimerisation and phosphoacceptor" evidence="5">
    <location>
        <begin position="171"/>
        <end position="237"/>
    </location>
</feature>
<keyword evidence="4" id="KW-1133">Transmembrane helix</keyword>
<dbReference type="PANTHER" id="PTHR24421:SF63">
    <property type="entry name" value="SENSOR HISTIDINE KINASE DESK"/>
    <property type="match status" value="1"/>
</dbReference>
<sequence length="364" mass="38250">MSPGELLNRRWTWVAPMVGLSLVQIPLLVGGIDPGRPWWATALVLCGQLVYTALCVAVPPLVWPRTLTWQLSCVLPVVALGCVLALITTPYTLVWAAVMSAAVLPVRLVLLVNGGLVAGLALLTWQEDNKGLVVVLISVTAMCLSLAHMVRTHRELRLARDRIAALAVAEERSRVARDLHDVLGHSLTTITVKAGLARRVLETTTAGDRALAELVEIEHLSGQALADITATVTGERNASLAAELVSAKSALRSAGLVADFPLAVDDVAPVYQEAFAYALREAVTNVLRHSGGATRCEVRLGPSWLEVRDDGAAVATAAGSRGSGGGHGLTGLSTRLDGVGAHLEAGPLPARGFRLRVSAGEVAV</sequence>
<protein>
    <submittedName>
        <fullName evidence="6">Two-component system sensor histidine kinase DesK</fullName>
        <ecNumber evidence="6">2.7.13.3</ecNumber>
    </submittedName>
</protein>
<feature type="transmembrane region" description="Helical" evidence="4">
    <location>
        <begin position="12"/>
        <end position="32"/>
    </location>
</feature>
<dbReference type="RefSeq" id="WP_182838401.1">
    <property type="nucleotide sequence ID" value="NZ_BAAABQ010000056.1"/>
</dbReference>
<keyword evidence="1 6" id="KW-0808">Transferase</keyword>
<dbReference type="EMBL" id="JACJID010000003">
    <property type="protein sequence ID" value="MBA8927551.1"/>
    <property type="molecule type" value="Genomic_DNA"/>
</dbReference>
<feature type="transmembrane region" description="Helical" evidence="4">
    <location>
        <begin position="74"/>
        <end position="98"/>
    </location>
</feature>
<evidence type="ECO:0000256" key="1">
    <source>
        <dbReference type="ARBA" id="ARBA00022679"/>
    </source>
</evidence>
<proteinExistence type="predicted"/>
<dbReference type="Gene3D" id="3.30.565.10">
    <property type="entry name" value="Histidine kinase-like ATPase, C-terminal domain"/>
    <property type="match status" value="1"/>
</dbReference>
<accession>A0ABR6BKX4</accession>
<dbReference type="InterPro" id="IPR036890">
    <property type="entry name" value="HATPase_C_sf"/>
</dbReference>
<evidence type="ECO:0000259" key="5">
    <source>
        <dbReference type="Pfam" id="PF07730"/>
    </source>
</evidence>
<comment type="caution">
    <text evidence="6">The sequence shown here is derived from an EMBL/GenBank/DDBJ whole genome shotgun (WGS) entry which is preliminary data.</text>
</comment>
<dbReference type="PANTHER" id="PTHR24421">
    <property type="entry name" value="NITRATE/NITRITE SENSOR PROTEIN NARX-RELATED"/>
    <property type="match status" value="1"/>
</dbReference>
<dbReference type="SUPFAM" id="SSF55874">
    <property type="entry name" value="ATPase domain of HSP90 chaperone/DNA topoisomerase II/histidine kinase"/>
    <property type="match status" value="1"/>
</dbReference>
<keyword evidence="3" id="KW-0902">Two-component regulatory system</keyword>
<dbReference type="GO" id="GO:0004673">
    <property type="term" value="F:protein histidine kinase activity"/>
    <property type="evidence" value="ECO:0007669"/>
    <property type="project" value="UniProtKB-EC"/>
</dbReference>
<gene>
    <name evidence="6" type="ORF">BC739_004757</name>
</gene>
<dbReference type="EC" id="2.7.13.3" evidence="6"/>
<keyword evidence="4" id="KW-0812">Transmembrane</keyword>
<dbReference type="Gene3D" id="1.20.5.1930">
    <property type="match status" value="1"/>
</dbReference>
<name>A0ABR6BKX4_9PSEU</name>
<keyword evidence="4" id="KW-0472">Membrane</keyword>
<organism evidence="6 7">
    <name type="scientific">Kutzneria viridogrisea</name>
    <dbReference type="NCBI Taxonomy" id="47990"/>
    <lineage>
        <taxon>Bacteria</taxon>
        <taxon>Bacillati</taxon>
        <taxon>Actinomycetota</taxon>
        <taxon>Actinomycetes</taxon>
        <taxon>Pseudonocardiales</taxon>
        <taxon>Pseudonocardiaceae</taxon>
        <taxon>Kutzneria</taxon>
    </lineage>
</organism>
<keyword evidence="7" id="KW-1185">Reference proteome</keyword>
<dbReference type="InterPro" id="IPR011712">
    <property type="entry name" value="Sig_transdc_His_kin_sub3_dim/P"/>
</dbReference>